<sequence>MAHKVKIWVHEKQNYKQVWGLIEVNWLSGCFIDEYELVGKAKGMVVTTFSIKEIPNERFSYTVKNEHPELPYMSKSEIRKVLCEKYK</sequence>
<gene>
    <name evidence="1" type="ORF">AW0309160_04460</name>
</gene>
<protein>
    <submittedName>
        <fullName evidence="1">Uncharacterized protein</fullName>
    </submittedName>
</protein>
<evidence type="ECO:0000313" key="1">
    <source>
        <dbReference type="EMBL" id="VVV06966.1"/>
    </source>
</evidence>
<reference evidence="1" key="1">
    <citation type="submission" date="2019-09" db="EMBL/GenBank/DDBJ databases">
        <authorList>
            <person name="Hjerde E."/>
        </authorList>
    </citation>
    <scope>NUCLEOTIDE SEQUENCE [LARGE SCALE GENOMIC DNA]</scope>
    <source>
        <strain evidence="1">06/09/160</strain>
        <plasmid evidence="1">pAWOD_2</plasmid>
    </source>
</reference>
<proteinExistence type="predicted"/>
<organism evidence="1">
    <name type="scientific">Aliivibrio wodanis</name>
    <dbReference type="NCBI Taxonomy" id="80852"/>
    <lineage>
        <taxon>Bacteria</taxon>
        <taxon>Pseudomonadati</taxon>
        <taxon>Pseudomonadota</taxon>
        <taxon>Gammaproteobacteria</taxon>
        <taxon>Vibrionales</taxon>
        <taxon>Vibrionaceae</taxon>
        <taxon>Aliivibrio</taxon>
    </lineage>
</organism>
<dbReference type="EMBL" id="LR721753">
    <property type="protein sequence ID" value="VVV06966.1"/>
    <property type="molecule type" value="Genomic_DNA"/>
</dbReference>
<geneLocation type="plasmid" evidence="1">
    <name>pAWOD_2</name>
</geneLocation>
<dbReference type="AlphaFoldDB" id="A0A5Q4ZYL7"/>
<name>A0A5Q4ZYL7_9GAMM</name>
<keyword evidence="1" id="KW-0614">Plasmid</keyword>
<accession>A0A5Q4ZYL7</accession>